<dbReference type="Proteomes" id="UP000639643">
    <property type="component" value="Unassembled WGS sequence"/>
</dbReference>
<proteinExistence type="predicted"/>
<organism evidence="2 3">
    <name type="scientific">Colletotrichum musicola</name>
    <dbReference type="NCBI Taxonomy" id="2175873"/>
    <lineage>
        <taxon>Eukaryota</taxon>
        <taxon>Fungi</taxon>
        <taxon>Dikarya</taxon>
        <taxon>Ascomycota</taxon>
        <taxon>Pezizomycotina</taxon>
        <taxon>Sordariomycetes</taxon>
        <taxon>Hypocreomycetidae</taxon>
        <taxon>Glomerellales</taxon>
        <taxon>Glomerellaceae</taxon>
        <taxon>Colletotrichum</taxon>
        <taxon>Colletotrichum orchidearum species complex</taxon>
    </lineage>
</organism>
<feature type="region of interest" description="Disordered" evidence="1">
    <location>
        <begin position="1"/>
        <end position="26"/>
    </location>
</feature>
<comment type="caution">
    <text evidence="2">The sequence shown here is derived from an EMBL/GenBank/DDBJ whole genome shotgun (WGS) entry which is preliminary data.</text>
</comment>
<protein>
    <submittedName>
        <fullName evidence="2">Uncharacterized protein</fullName>
    </submittedName>
</protein>
<dbReference type="EMBL" id="WIGM01000194">
    <property type="protein sequence ID" value="KAF6834533.1"/>
    <property type="molecule type" value="Genomic_DNA"/>
</dbReference>
<accession>A0A8H6KP78</accession>
<evidence type="ECO:0000256" key="1">
    <source>
        <dbReference type="SAM" id="MobiDB-lite"/>
    </source>
</evidence>
<keyword evidence="3" id="KW-1185">Reference proteome</keyword>
<evidence type="ECO:0000313" key="2">
    <source>
        <dbReference type="EMBL" id="KAF6834533.1"/>
    </source>
</evidence>
<name>A0A8H6KP78_9PEZI</name>
<reference evidence="2" key="1">
    <citation type="journal article" date="2020" name="Phytopathology">
        <title>Genome Sequence Resources of Colletotrichum truncatum, C. plurivorum, C. musicola, and C. sojae: Four Species Pathogenic to Soybean (Glycine max).</title>
        <authorList>
            <person name="Rogerio F."/>
            <person name="Boufleur T.R."/>
            <person name="Ciampi-Guillardi M."/>
            <person name="Sukno S.A."/>
            <person name="Thon M.R."/>
            <person name="Massola Junior N.S."/>
            <person name="Baroncelli R."/>
        </authorList>
    </citation>
    <scope>NUCLEOTIDE SEQUENCE</scope>
    <source>
        <strain evidence="2">LFN0074</strain>
    </source>
</reference>
<gene>
    <name evidence="2" type="ORF">CMUS01_06119</name>
</gene>
<dbReference type="AlphaFoldDB" id="A0A8H6KP78"/>
<sequence length="103" mass="10711">MASGFATAAKTPRGRGPGQQPAEKTAQRLLSVGALVVRADGSDAQRLMIDIRCAVGSPFDTCKREDPDSAAWSECPKGKQAVHTRSCETPTEGGVPGRCPGSL</sequence>
<evidence type="ECO:0000313" key="3">
    <source>
        <dbReference type="Proteomes" id="UP000639643"/>
    </source>
</evidence>